<protein>
    <recommendedName>
        <fullName evidence="3">Transposase</fullName>
    </recommendedName>
</protein>
<evidence type="ECO:0000313" key="1">
    <source>
        <dbReference type="EMBL" id="KPD01851.1"/>
    </source>
</evidence>
<dbReference type="OrthoDB" id="6445738at2"/>
<keyword evidence="2" id="KW-1185">Reference proteome</keyword>
<reference evidence="1 2" key="1">
    <citation type="submission" date="2015-07" db="EMBL/GenBank/DDBJ databases">
        <title>ATOL: Assembling a taxonomically balanced genome-scale reconstruction of the evolutionary history of the Enterobacteriaceae.</title>
        <authorList>
            <person name="Plunkett G.III."/>
            <person name="Neeno-Eckwall E.C."/>
            <person name="Glasner J.D."/>
            <person name="Perna N.T."/>
        </authorList>
    </citation>
    <scope>NUCLEOTIDE SEQUENCE [LARGE SCALE GENOMIC DNA]</scope>
    <source>
        <strain evidence="1 2">ATCC 35017</strain>
    </source>
</reference>
<evidence type="ECO:0000313" key="2">
    <source>
        <dbReference type="Proteomes" id="UP000053226"/>
    </source>
</evidence>
<name>A0A0N0I9I0_9GAMM</name>
<comment type="caution">
    <text evidence="1">The sequence shown here is derived from an EMBL/GenBank/DDBJ whole genome shotgun (WGS) entry which is preliminary data.</text>
</comment>
<dbReference type="Proteomes" id="UP000053226">
    <property type="component" value="Unassembled WGS sequence"/>
</dbReference>
<sequence>MNWLSARIIKLNKQVKQAAIAMDVGLSTLQRWLRQYRGEQKEIPSKASAINPE</sequence>
<evidence type="ECO:0008006" key="3">
    <source>
        <dbReference type="Google" id="ProtNLM"/>
    </source>
</evidence>
<dbReference type="EMBL" id="LGAA01000027">
    <property type="protein sequence ID" value="KPD01851.1"/>
    <property type="molecule type" value="Genomic_DNA"/>
</dbReference>
<dbReference type="AlphaFoldDB" id="A0A0N0I9I0"/>
<dbReference type="RefSeq" id="WP_156317264.1">
    <property type="nucleotide sequence ID" value="NZ_CAWMUS010000027.1"/>
</dbReference>
<accession>A0A0N0I9I0</accession>
<proteinExistence type="predicted"/>
<gene>
    <name evidence="1" type="ORF">M992_2824</name>
</gene>
<organism evidence="1 2">
    <name type="scientific">Moellerella wisconsensis ATCC 35017</name>
    <dbReference type="NCBI Taxonomy" id="1354267"/>
    <lineage>
        <taxon>Bacteria</taxon>
        <taxon>Pseudomonadati</taxon>
        <taxon>Pseudomonadota</taxon>
        <taxon>Gammaproteobacteria</taxon>
        <taxon>Enterobacterales</taxon>
        <taxon>Morganellaceae</taxon>
        <taxon>Moellerella</taxon>
    </lineage>
</organism>